<protein>
    <recommendedName>
        <fullName evidence="3">SH3b domain-containing protein</fullName>
    </recommendedName>
</protein>
<dbReference type="EMBL" id="JADFFM010000002">
    <property type="protein sequence ID" value="MBE9667287.1"/>
    <property type="molecule type" value="Genomic_DNA"/>
</dbReference>
<feature type="transmembrane region" description="Helical" evidence="2">
    <location>
        <begin position="151"/>
        <end position="169"/>
    </location>
</feature>
<dbReference type="Gene3D" id="1.25.40.10">
    <property type="entry name" value="Tetratricopeptide repeat domain"/>
    <property type="match status" value="1"/>
</dbReference>
<feature type="transmembrane region" description="Helical" evidence="2">
    <location>
        <begin position="111"/>
        <end position="139"/>
    </location>
</feature>
<evidence type="ECO:0000256" key="2">
    <source>
        <dbReference type="SAM" id="Phobius"/>
    </source>
</evidence>
<dbReference type="PROSITE" id="PS50005">
    <property type="entry name" value="TPR"/>
    <property type="match status" value="1"/>
</dbReference>
<dbReference type="Proteomes" id="UP000632774">
    <property type="component" value="Unassembled WGS sequence"/>
</dbReference>
<keyword evidence="1" id="KW-0802">TPR repeat</keyword>
<keyword evidence="2" id="KW-1133">Transmembrane helix</keyword>
<reference evidence="4 5" key="1">
    <citation type="submission" date="2020-10" db="EMBL/GenBank/DDBJ databases">
        <title>Mucilaginibacter mali sp. nov., isolated from rhizosphere soil of apple orchard.</title>
        <authorList>
            <person name="Lee J.-S."/>
            <person name="Kim H.S."/>
            <person name="Kim J.-S."/>
        </authorList>
    </citation>
    <scope>NUCLEOTIDE SEQUENCE [LARGE SCALE GENOMIC DNA]</scope>
    <source>
        <strain evidence="4 5">KCTC 23157</strain>
    </source>
</reference>
<keyword evidence="2" id="KW-0472">Membrane</keyword>
<dbReference type="InterPro" id="IPR019734">
    <property type="entry name" value="TPR_rpt"/>
</dbReference>
<organism evidence="4 5">
    <name type="scientific">Mucilaginibacter boryungensis</name>
    <dbReference type="NCBI Taxonomy" id="768480"/>
    <lineage>
        <taxon>Bacteria</taxon>
        <taxon>Pseudomonadati</taxon>
        <taxon>Bacteroidota</taxon>
        <taxon>Sphingobacteriia</taxon>
        <taxon>Sphingobacteriales</taxon>
        <taxon>Sphingobacteriaceae</taxon>
        <taxon>Mucilaginibacter</taxon>
    </lineage>
</organism>
<proteinExistence type="predicted"/>
<evidence type="ECO:0000256" key="1">
    <source>
        <dbReference type="PROSITE-ProRule" id="PRU00339"/>
    </source>
</evidence>
<keyword evidence="2" id="KW-0812">Transmembrane</keyword>
<dbReference type="Gene3D" id="2.30.30.40">
    <property type="entry name" value="SH3 Domains"/>
    <property type="match status" value="1"/>
</dbReference>
<name>A0ABR9XIT6_9SPHI</name>
<feature type="repeat" description="TPR" evidence="1">
    <location>
        <begin position="45"/>
        <end position="78"/>
    </location>
</feature>
<dbReference type="SMART" id="SM00028">
    <property type="entry name" value="TPR"/>
    <property type="match status" value="2"/>
</dbReference>
<gene>
    <name evidence="4" type="ORF">IRJ18_13025</name>
</gene>
<dbReference type="Pfam" id="PF08239">
    <property type="entry name" value="SH3_3"/>
    <property type="match status" value="1"/>
</dbReference>
<dbReference type="SMART" id="SM00287">
    <property type="entry name" value="SH3b"/>
    <property type="match status" value="1"/>
</dbReference>
<evidence type="ECO:0000313" key="5">
    <source>
        <dbReference type="Proteomes" id="UP000632774"/>
    </source>
</evidence>
<evidence type="ECO:0000259" key="3">
    <source>
        <dbReference type="SMART" id="SM00287"/>
    </source>
</evidence>
<evidence type="ECO:0000313" key="4">
    <source>
        <dbReference type="EMBL" id="MBE9667287.1"/>
    </source>
</evidence>
<dbReference type="InterPro" id="IPR011990">
    <property type="entry name" value="TPR-like_helical_dom_sf"/>
</dbReference>
<accession>A0ABR9XIT6</accession>
<dbReference type="InterPro" id="IPR003646">
    <property type="entry name" value="SH3-like_bac-type"/>
</dbReference>
<dbReference type="SUPFAM" id="SSF48452">
    <property type="entry name" value="TPR-like"/>
    <property type="match status" value="1"/>
</dbReference>
<feature type="domain" description="SH3b" evidence="3">
    <location>
        <begin position="178"/>
        <end position="240"/>
    </location>
</feature>
<keyword evidence="5" id="KW-1185">Reference proteome</keyword>
<sequence>MPLVTFGKGDVKALFDQGNQLYQKANYKGALAAYQQVLSSGYQSAALYFNMGNASFKTDDIPSAIWYYEKAHKLSPGDDDINFNIRFANLKTADRIDEAPEFFLTKWWHNFILMFSLSTLSVLSIAFILLGFLLLTGYLFTSSVTLKKASFYTSMGLFVLGLITILMGNRQAAYFDSHKQAIIFSGSVTVKSTPATAAKTLFLLHAGTKVDVMETNAGHVKIKLANGSEGWISAGDVKEI</sequence>
<comment type="caution">
    <text evidence="4">The sequence shown here is derived from an EMBL/GenBank/DDBJ whole genome shotgun (WGS) entry which is preliminary data.</text>
</comment>